<comment type="caution">
    <text evidence="2">The sequence shown here is derived from an EMBL/GenBank/DDBJ whole genome shotgun (WGS) entry which is preliminary data.</text>
</comment>
<keyword evidence="1" id="KW-0472">Membrane</keyword>
<keyword evidence="1" id="KW-0812">Transmembrane</keyword>
<name>A0A154BV04_ANASB</name>
<organism evidence="2 3">
    <name type="scientific">Anaerosporomusa subterranea</name>
    <dbReference type="NCBI Taxonomy" id="1794912"/>
    <lineage>
        <taxon>Bacteria</taxon>
        <taxon>Bacillati</taxon>
        <taxon>Bacillota</taxon>
        <taxon>Negativicutes</taxon>
        <taxon>Acetonemataceae</taxon>
        <taxon>Anaerosporomusa</taxon>
    </lineage>
</organism>
<evidence type="ECO:0000313" key="3">
    <source>
        <dbReference type="Proteomes" id="UP000076268"/>
    </source>
</evidence>
<accession>A0A154BV04</accession>
<keyword evidence="3" id="KW-1185">Reference proteome</keyword>
<dbReference type="EMBL" id="LSGP01000006">
    <property type="protein sequence ID" value="KYZ77771.1"/>
    <property type="molecule type" value="Genomic_DNA"/>
</dbReference>
<dbReference type="STRING" id="1794912.AXX12_17015"/>
<keyword evidence="1" id="KW-1133">Transmembrane helix</keyword>
<proteinExistence type="predicted"/>
<reference evidence="2 3" key="1">
    <citation type="submission" date="2016-02" db="EMBL/GenBank/DDBJ databases">
        <title>Anaerosporomusa subterraneum gen. nov., sp. nov., a spore-forming obligate anaerobe isolated from saprolite.</title>
        <authorList>
            <person name="Choi J.K."/>
            <person name="Shah M."/>
            <person name="Yee N."/>
        </authorList>
    </citation>
    <scope>NUCLEOTIDE SEQUENCE [LARGE SCALE GENOMIC DNA]</scope>
    <source>
        <strain evidence="2 3">RU4</strain>
    </source>
</reference>
<dbReference type="Pfam" id="PF07441">
    <property type="entry name" value="BofA"/>
    <property type="match status" value="1"/>
</dbReference>
<dbReference type="OrthoDB" id="1699162at2"/>
<dbReference type="Proteomes" id="UP000076268">
    <property type="component" value="Unassembled WGS sequence"/>
</dbReference>
<protein>
    <submittedName>
        <fullName evidence="2">SigmaK-factor processing regulatory BofA</fullName>
    </submittedName>
</protein>
<dbReference type="RefSeq" id="WP_066237537.1">
    <property type="nucleotide sequence ID" value="NZ_LSGP01000006.1"/>
</dbReference>
<evidence type="ECO:0000313" key="2">
    <source>
        <dbReference type="EMBL" id="KYZ77771.1"/>
    </source>
</evidence>
<feature type="transmembrane region" description="Helical" evidence="1">
    <location>
        <begin position="37"/>
        <end position="60"/>
    </location>
</feature>
<feature type="transmembrane region" description="Helical" evidence="1">
    <location>
        <begin position="6"/>
        <end position="28"/>
    </location>
</feature>
<feature type="transmembrane region" description="Helical" evidence="1">
    <location>
        <begin position="66"/>
        <end position="90"/>
    </location>
</feature>
<sequence length="91" mass="9957">MPILPDVNVIIAFAFGLLLLYIIGRVLLMPIRLVFKLIYNGLIGGVVLWLLNWVGAYFGFTIAINAVTALIVGFLGLPGVILLIIFKLFIA</sequence>
<dbReference type="AlphaFoldDB" id="A0A154BV04"/>
<dbReference type="NCBIfam" id="TIGR02862">
    <property type="entry name" value="spore_BofA"/>
    <property type="match status" value="1"/>
</dbReference>
<evidence type="ECO:0000256" key="1">
    <source>
        <dbReference type="SAM" id="Phobius"/>
    </source>
</evidence>
<gene>
    <name evidence="2" type="ORF">AXX12_17015</name>
</gene>
<dbReference type="InterPro" id="IPR010001">
    <property type="entry name" value="BofA"/>
</dbReference>